<organism evidence="1">
    <name type="scientific">Rhizophora mucronata</name>
    <name type="common">Asiatic mangrove</name>
    <dbReference type="NCBI Taxonomy" id="61149"/>
    <lineage>
        <taxon>Eukaryota</taxon>
        <taxon>Viridiplantae</taxon>
        <taxon>Streptophyta</taxon>
        <taxon>Embryophyta</taxon>
        <taxon>Tracheophyta</taxon>
        <taxon>Spermatophyta</taxon>
        <taxon>Magnoliopsida</taxon>
        <taxon>eudicotyledons</taxon>
        <taxon>Gunneridae</taxon>
        <taxon>Pentapetalae</taxon>
        <taxon>rosids</taxon>
        <taxon>fabids</taxon>
        <taxon>Malpighiales</taxon>
        <taxon>Rhizophoraceae</taxon>
        <taxon>Rhizophora</taxon>
    </lineage>
</organism>
<evidence type="ECO:0000313" key="1">
    <source>
        <dbReference type="EMBL" id="MBW86685.1"/>
    </source>
</evidence>
<proteinExistence type="predicted"/>
<protein>
    <submittedName>
        <fullName evidence="1">Uncharacterized protein</fullName>
    </submittedName>
</protein>
<dbReference type="EMBL" id="GGEC01006202">
    <property type="protein sequence ID" value="MBW86685.1"/>
    <property type="molecule type" value="Transcribed_RNA"/>
</dbReference>
<dbReference type="AlphaFoldDB" id="A0A2P2IZN3"/>
<reference evidence="1" key="1">
    <citation type="submission" date="2018-02" db="EMBL/GenBank/DDBJ databases">
        <title>Rhizophora mucronata_Transcriptome.</title>
        <authorList>
            <person name="Meera S.P."/>
            <person name="Sreeshan A."/>
            <person name="Augustine A."/>
        </authorList>
    </citation>
    <scope>NUCLEOTIDE SEQUENCE</scope>
    <source>
        <tissue evidence="1">Leaf</tissue>
    </source>
</reference>
<sequence>MFYLKFFCSMISSAIMEMFASLT</sequence>
<name>A0A2P2IZN3_RHIMU</name>
<accession>A0A2P2IZN3</accession>